<sequence length="166" mass="18887">MVRCNEMEIELAETESELMKACYATEFEVNGLATLSAFLKASVKSVEDALCHQRNKQNEVVAKIDSKRDGFIISCHDFQWKIQADQTIMALSSQKESLEYEYELLIRKENALSLSMSAFVEDVLEELRSSLSVLEFEVLSKEDENKKILQDIDDLKATLLFTFAAS</sequence>
<dbReference type="Gramene" id="Kaladp0063s0020.1.v1.1">
    <property type="protein sequence ID" value="Kaladp0063s0020.1.v1.1"/>
    <property type="gene ID" value="Kaladp0063s0020.v1.1"/>
</dbReference>
<reference evidence="1" key="1">
    <citation type="submission" date="2021-01" db="UniProtKB">
        <authorList>
            <consortium name="EnsemblPlants"/>
        </authorList>
    </citation>
    <scope>IDENTIFICATION</scope>
</reference>
<evidence type="ECO:0000313" key="2">
    <source>
        <dbReference type="Proteomes" id="UP000594263"/>
    </source>
</evidence>
<proteinExistence type="predicted"/>
<dbReference type="EnsemblPlants" id="Kaladp0063s0020.1.v1.1">
    <property type="protein sequence ID" value="Kaladp0063s0020.1.v1.1"/>
    <property type="gene ID" value="Kaladp0063s0020.v1.1"/>
</dbReference>
<dbReference type="AlphaFoldDB" id="A0A7N0UGR4"/>
<dbReference type="OMA" id="DKREDCE"/>
<organism evidence="1 2">
    <name type="scientific">Kalanchoe fedtschenkoi</name>
    <name type="common">Lavender scallops</name>
    <name type="synonym">South American air plant</name>
    <dbReference type="NCBI Taxonomy" id="63787"/>
    <lineage>
        <taxon>Eukaryota</taxon>
        <taxon>Viridiplantae</taxon>
        <taxon>Streptophyta</taxon>
        <taxon>Embryophyta</taxon>
        <taxon>Tracheophyta</taxon>
        <taxon>Spermatophyta</taxon>
        <taxon>Magnoliopsida</taxon>
        <taxon>eudicotyledons</taxon>
        <taxon>Gunneridae</taxon>
        <taxon>Pentapetalae</taxon>
        <taxon>Saxifragales</taxon>
        <taxon>Crassulaceae</taxon>
        <taxon>Kalanchoe</taxon>
    </lineage>
</organism>
<protein>
    <submittedName>
        <fullName evidence="1">Uncharacterized protein</fullName>
    </submittedName>
</protein>
<name>A0A7N0UGR4_KALFE</name>
<accession>A0A7N0UGR4</accession>
<keyword evidence="2" id="KW-1185">Reference proteome</keyword>
<evidence type="ECO:0000313" key="1">
    <source>
        <dbReference type="EnsemblPlants" id="Kaladp0063s0020.1.v1.1"/>
    </source>
</evidence>
<dbReference type="Proteomes" id="UP000594263">
    <property type="component" value="Unplaced"/>
</dbReference>